<dbReference type="Proteomes" id="UP000692954">
    <property type="component" value="Unassembled WGS sequence"/>
</dbReference>
<reference evidence="3" key="1">
    <citation type="submission" date="2021-01" db="EMBL/GenBank/DDBJ databases">
        <authorList>
            <consortium name="Genoscope - CEA"/>
            <person name="William W."/>
        </authorList>
    </citation>
    <scope>NUCLEOTIDE SEQUENCE</scope>
</reference>
<protein>
    <submittedName>
        <fullName evidence="3">Uncharacterized protein</fullName>
    </submittedName>
</protein>
<evidence type="ECO:0000313" key="4">
    <source>
        <dbReference type="Proteomes" id="UP000692954"/>
    </source>
</evidence>
<keyword evidence="2" id="KW-1133">Transmembrane helix</keyword>
<dbReference type="EMBL" id="CAJJDN010000001">
    <property type="protein sequence ID" value="CAD8046315.1"/>
    <property type="molecule type" value="Genomic_DNA"/>
</dbReference>
<feature type="coiled-coil region" evidence="1">
    <location>
        <begin position="111"/>
        <end position="138"/>
    </location>
</feature>
<keyword evidence="4" id="KW-1185">Reference proteome</keyword>
<keyword evidence="1" id="KW-0175">Coiled coil</keyword>
<name>A0A8S1JVZ9_9CILI</name>
<feature type="transmembrane region" description="Helical" evidence="2">
    <location>
        <begin position="48"/>
        <end position="67"/>
    </location>
</feature>
<organism evidence="3 4">
    <name type="scientific">Paramecium sonneborni</name>
    <dbReference type="NCBI Taxonomy" id="65129"/>
    <lineage>
        <taxon>Eukaryota</taxon>
        <taxon>Sar</taxon>
        <taxon>Alveolata</taxon>
        <taxon>Ciliophora</taxon>
        <taxon>Intramacronucleata</taxon>
        <taxon>Oligohymenophorea</taxon>
        <taxon>Peniculida</taxon>
        <taxon>Parameciidae</taxon>
        <taxon>Paramecium</taxon>
    </lineage>
</organism>
<dbReference type="OrthoDB" id="311059at2759"/>
<gene>
    <name evidence="3" type="ORF">PSON_ATCC_30995.1.T0010550</name>
</gene>
<keyword evidence="2" id="KW-0472">Membrane</keyword>
<comment type="caution">
    <text evidence="3">The sequence shown here is derived from an EMBL/GenBank/DDBJ whole genome shotgun (WGS) entry which is preliminary data.</text>
</comment>
<accession>A0A8S1JVZ9</accession>
<evidence type="ECO:0000313" key="3">
    <source>
        <dbReference type="EMBL" id="CAD8046315.1"/>
    </source>
</evidence>
<evidence type="ECO:0000256" key="2">
    <source>
        <dbReference type="SAM" id="Phobius"/>
    </source>
</evidence>
<dbReference type="AlphaFoldDB" id="A0A8S1JVZ9"/>
<sequence>MNRLREQFNTNQFNLKVKMIKNTQINQGSIKNKYAINIELNIILQIKYILICIIHIQLGFLMCSHLYPGLAQSLMEIAICSNEDCVYKFHPQCMKCAFKFCQNHFKECSLGNRIQELLNQLLRQNENLEKKLYQLQSNTNKKMTQVLFECRQFLNRIQQFTENCLFQDIIPINLDIDFIQELVDQISLEIQTKFQIIMSYFEELKYPFNLQNRSQSKIHQKRSIIFEQEGHLTESLSSINLSLNMDPQSIFSIFQKGNLLFKQHQYEESFSYLFKALLLAKKSKKKELRHQIFLTLQENCLFQMKKFSEIIEFSNKYQKIFDVENFSMFKYFAQFNKRQYDKVLENLNQINLDELNYQQSNQYQGIIIKIFLELFKMAERSKNQEKYINEQNQTEILKNSLKQQNQSQIKQTTQEDCSKDINSIIFRFKKAMQQLVNIIYENDDEKDAFLQQNQQFILTIEKNKINLVNLPSKSQTTPINLQDLLSKFNSRDRLELQTNFIDS</sequence>
<proteinExistence type="predicted"/>
<evidence type="ECO:0000256" key="1">
    <source>
        <dbReference type="SAM" id="Coils"/>
    </source>
</evidence>
<keyword evidence="2" id="KW-0812">Transmembrane</keyword>